<dbReference type="OrthoDB" id="561150at2"/>
<protein>
    <submittedName>
        <fullName evidence="3">Hemolysin-type calcium-binding repeat (2 copies)</fullName>
    </submittedName>
</protein>
<dbReference type="InParanoid" id="U5DAW5"/>
<dbReference type="InterPro" id="IPR001343">
    <property type="entry name" value="Hemolysn_Ca-bd"/>
</dbReference>
<dbReference type="GO" id="GO:0005576">
    <property type="term" value="C:extracellular region"/>
    <property type="evidence" value="ECO:0007669"/>
    <property type="project" value="UniProtKB-SubCell"/>
</dbReference>
<sequence length="187" mass="19508">EGGVGDDTLFGGSGDDILCVQDGWNYLIGGDGNDRLYGGDSSDQLYGEDGDDILIGGNGNNTLVGGNGDDTLVGFGDDSSGINRLIGGRGNDTFVPASRSFEFFQGSGFSLIEDFTGVPGEQNLIQLPLSLSHFSLTTNHGYNFGGSAPDTAILWHVGSESRLIGLVLDTTQIALTPDYFTVGVTEV</sequence>
<dbReference type="PANTHER" id="PTHR38340:SF1">
    <property type="entry name" value="S-LAYER PROTEIN"/>
    <property type="match status" value="1"/>
</dbReference>
<dbReference type="RefSeq" id="WP_022606442.1">
    <property type="nucleotide sequence ID" value="NZ_ASSJ01000042.1"/>
</dbReference>
<organism evidence="3 4">
    <name type="scientific">Rubidibacter lacunae KORDI 51-2</name>
    <dbReference type="NCBI Taxonomy" id="582515"/>
    <lineage>
        <taxon>Bacteria</taxon>
        <taxon>Bacillati</taxon>
        <taxon>Cyanobacteriota</taxon>
        <taxon>Cyanophyceae</taxon>
        <taxon>Oscillatoriophycideae</taxon>
        <taxon>Chroococcales</taxon>
        <taxon>Aphanothecaceae</taxon>
        <taxon>Rubidibacter</taxon>
    </lineage>
</organism>
<keyword evidence="2" id="KW-0964">Secreted</keyword>
<dbReference type="AlphaFoldDB" id="U5DAW5"/>
<dbReference type="InterPro" id="IPR050557">
    <property type="entry name" value="RTX_toxin/Mannuronan_C5-epim"/>
</dbReference>
<gene>
    <name evidence="3" type="ORF">KR51_00016780</name>
</gene>
<keyword evidence="4" id="KW-1185">Reference proteome</keyword>
<reference evidence="3 4" key="1">
    <citation type="submission" date="2013-05" db="EMBL/GenBank/DDBJ databases">
        <title>Draft genome sequence of Rubidibacter lacunae KORDI 51-2.</title>
        <authorList>
            <person name="Choi D.H."/>
            <person name="Noh J.H."/>
            <person name="Kwon K.-K."/>
            <person name="Lee J.-H."/>
            <person name="Ryu J.-Y."/>
        </authorList>
    </citation>
    <scope>NUCLEOTIDE SEQUENCE [LARGE SCALE GENOMIC DNA]</scope>
    <source>
        <strain evidence="3 4">KORDI 51-2</strain>
    </source>
</reference>
<name>U5DAW5_9CHRO</name>
<dbReference type="SUPFAM" id="SSF51120">
    <property type="entry name" value="beta-Roll"/>
    <property type="match status" value="1"/>
</dbReference>
<dbReference type="PANTHER" id="PTHR38340">
    <property type="entry name" value="S-LAYER PROTEIN"/>
    <property type="match status" value="1"/>
</dbReference>
<accession>U5DAW5</accession>
<dbReference type="Pfam" id="PF00353">
    <property type="entry name" value="HemolysinCabind"/>
    <property type="match status" value="4"/>
</dbReference>
<dbReference type="Gene3D" id="2.150.10.10">
    <property type="entry name" value="Serralysin-like metalloprotease, C-terminal"/>
    <property type="match status" value="2"/>
</dbReference>
<evidence type="ECO:0000256" key="1">
    <source>
        <dbReference type="ARBA" id="ARBA00004613"/>
    </source>
</evidence>
<evidence type="ECO:0000313" key="4">
    <source>
        <dbReference type="Proteomes" id="UP000016960"/>
    </source>
</evidence>
<dbReference type="InterPro" id="IPR011049">
    <property type="entry name" value="Serralysin-like_metalloprot_C"/>
</dbReference>
<evidence type="ECO:0000256" key="2">
    <source>
        <dbReference type="ARBA" id="ARBA00022525"/>
    </source>
</evidence>
<comment type="caution">
    <text evidence="3">The sequence shown here is derived from an EMBL/GenBank/DDBJ whole genome shotgun (WGS) entry which is preliminary data.</text>
</comment>
<dbReference type="PRINTS" id="PR00313">
    <property type="entry name" value="CABNDNGRPT"/>
</dbReference>
<dbReference type="Proteomes" id="UP000016960">
    <property type="component" value="Unassembled WGS sequence"/>
</dbReference>
<dbReference type="EMBL" id="ASSJ01000042">
    <property type="protein sequence ID" value="ERN41688.1"/>
    <property type="molecule type" value="Genomic_DNA"/>
</dbReference>
<dbReference type="STRING" id="582515.KR51_00016780"/>
<comment type="subcellular location">
    <subcellularLocation>
        <location evidence="1">Secreted</location>
    </subcellularLocation>
</comment>
<dbReference type="GO" id="GO:0005509">
    <property type="term" value="F:calcium ion binding"/>
    <property type="evidence" value="ECO:0007669"/>
    <property type="project" value="InterPro"/>
</dbReference>
<feature type="non-terminal residue" evidence="3">
    <location>
        <position position="1"/>
    </location>
</feature>
<proteinExistence type="predicted"/>
<evidence type="ECO:0000313" key="3">
    <source>
        <dbReference type="EMBL" id="ERN41688.1"/>
    </source>
</evidence>
<dbReference type="eggNOG" id="COG2931">
    <property type="taxonomic scope" value="Bacteria"/>
</dbReference>